<keyword evidence="4" id="KW-1185">Reference proteome</keyword>
<dbReference type="GeneID" id="94336472"/>
<dbReference type="Proteomes" id="UP001214638">
    <property type="component" value="Unassembled WGS sequence"/>
</dbReference>
<reference evidence="3" key="1">
    <citation type="journal article" date="2023" name="Nat. Microbiol.">
        <title>Babesia duncani multi-omics identifies virulence factors and drug targets.</title>
        <authorList>
            <person name="Singh P."/>
            <person name="Lonardi S."/>
            <person name="Liang Q."/>
            <person name="Vydyam P."/>
            <person name="Khabirova E."/>
            <person name="Fang T."/>
            <person name="Gihaz S."/>
            <person name="Thekkiniath J."/>
            <person name="Munshi M."/>
            <person name="Abel S."/>
            <person name="Ciampossin L."/>
            <person name="Batugedara G."/>
            <person name="Gupta M."/>
            <person name="Lu X.M."/>
            <person name="Lenz T."/>
            <person name="Chakravarty S."/>
            <person name="Cornillot E."/>
            <person name="Hu Y."/>
            <person name="Ma W."/>
            <person name="Gonzalez L.M."/>
            <person name="Sanchez S."/>
            <person name="Estrada K."/>
            <person name="Sanchez-Flores A."/>
            <person name="Montero E."/>
            <person name="Harb O.S."/>
            <person name="Le Roch K.G."/>
            <person name="Mamoun C.B."/>
        </authorList>
    </citation>
    <scope>NUCLEOTIDE SEQUENCE</scope>
    <source>
        <strain evidence="3">WA1</strain>
    </source>
</reference>
<protein>
    <submittedName>
        <fullName evidence="3">Bifunctional Nucleolar protein 9/Pumilio RNA-binding repeat/Armadillo-type fold/Armadillo-like helical</fullName>
    </submittedName>
</protein>
<gene>
    <name evidence="3" type="ORF">BdWA1_002174</name>
</gene>
<dbReference type="Gene3D" id="1.25.10.10">
    <property type="entry name" value="Leucine-rich Repeat Variant"/>
    <property type="match status" value="2"/>
</dbReference>
<dbReference type="GO" id="GO:0000472">
    <property type="term" value="P:endonucleolytic cleavage to generate mature 5'-end of SSU-rRNA from (SSU-rRNA, 5.8S rRNA, LSU-rRNA)"/>
    <property type="evidence" value="ECO:0007669"/>
    <property type="project" value="TreeGrafter"/>
</dbReference>
<dbReference type="InterPro" id="IPR040000">
    <property type="entry name" value="NOP9"/>
</dbReference>
<dbReference type="KEGG" id="bdw:94336472"/>
<dbReference type="Pfam" id="PF22493">
    <property type="entry name" value="PUF_NOP9"/>
    <property type="match status" value="1"/>
</dbReference>
<dbReference type="InterPro" id="IPR011989">
    <property type="entry name" value="ARM-like"/>
</dbReference>
<dbReference type="GO" id="GO:0000447">
    <property type="term" value="P:endonucleolytic cleavage in ITS1 to separate SSU-rRNA from 5.8S rRNA and LSU-rRNA from tricistronic rRNA transcript (SSU-rRNA, 5.8S rRNA, LSU-rRNA)"/>
    <property type="evidence" value="ECO:0007669"/>
    <property type="project" value="TreeGrafter"/>
</dbReference>
<dbReference type="PANTHER" id="PTHR13102:SF0">
    <property type="entry name" value="NUCLEOLAR PROTEIN 9"/>
    <property type="match status" value="1"/>
</dbReference>
<dbReference type="AlphaFoldDB" id="A0AAD9PLA0"/>
<dbReference type="GO" id="GO:0005730">
    <property type="term" value="C:nucleolus"/>
    <property type="evidence" value="ECO:0007669"/>
    <property type="project" value="TreeGrafter"/>
</dbReference>
<name>A0AAD9PLA0_9APIC</name>
<dbReference type="GO" id="GO:0030686">
    <property type="term" value="C:90S preribosome"/>
    <property type="evidence" value="ECO:0007669"/>
    <property type="project" value="TreeGrafter"/>
</dbReference>
<dbReference type="GO" id="GO:0000480">
    <property type="term" value="P:endonucleolytic cleavage in 5'-ETS of tricistronic rRNA transcript (SSU-rRNA, 5.8S rRNA, LSU-rRNA)"/>
    <property type="evidence" value="ECO:0007669"/>
    <property type="project" value="TreeGrafter"/>
</dbReference>
<comment type="caution">
    <text evidence="3">The sequence shown here is derived from an EMBL/GenBank/DDBJ whole genome shotgun (WGS) entry which is preliminary data.</text>
</comment>
<sequence>MNINEVDSYLRSLQEQIQRVQRDSSPSDKLLLAQNVLNEIKDYIPVVAFHQTLSKYLEKLVSLLAHSLLEDPTSDLQSKLDACRLLLTTLIHKSDVELLGKDVFGSHVLQTVLQYTSLCLEHGANIDDLLQHLSKIIEERYLFELIHHTCGSHLIRSLIKTLAGVIDVDAFVKNRKSADESHMLRPANATLPEWRRDKLIKWANLLQKDIKGTLATAQSTATAFILLKCCRMIDNKIGIELLKKIQHYAKDACMYCKYASYALENTISLMTQEELDEFIDSVPNLQEFATNRLANFSICALARQPNLRERHLNRLIGGLFFPSNSHVDLDFSALIVSDSSPIIWRLCEACLLQPNSQSTLVEKLFNTLGIDKEDVGFWPKILQCMPKGSTDDYQIRATGCSILLFLLRFNTIVIKRLLLDFKNFIKQTKTQELWPRLATDSLFSRVLQMLLDVKLKLISDRIVIKLFKALREHAVQLSLDRNGAFVMSSLFKALSPAMREELLLELVPSCNQIVKRNKKYAEIIGLEAFKTNDAMWREKQEKASNVRGMFRDIVE</sequence>
<proteinExistence type="predicted"/>
<dbReference type="InterPro" id="IPR001313">
    <property type="entry name" value="Pumilio_RNA-bd_rpt"/>
</dbReference>
<feature type="repeat" description="Pumilio" evidence="2">
    <location>
        <begin position="469"/>
        <end position="505"/>
    </location>
</feature>
<dbReference type="PROSITE" id="PS50302">
    <property type="entry name" value="PUM"/>
    <property type="match status" value="1"/>
</dbReference>
<evidence type="ECO:0000313" key="3">
    <source>
        <dbReference type="EMBL" id="KAK2196925.1"/>
    </source>
</evidence>
<dbReference type="PANTHER" id="PTHR13102">
    <property type="entry name" value="NUCLEOLAR PROTEIN 9"/>
    <property type="match status" value="1"/>
</dbReference>
<dbReference type="GO" id="GO:0003723">
    <property type="term" value="F:RNA binding"/>
    <property type="evidence" value="ECO:0007669"/>
    <property type="project" value="InterPro"/>
</dbReference>
<evidence type="ECO:0000313" key="4">
    <source>
        <dbReference type="Proteomes" id="UP001214638"/>
    </source>
</evidence>
<accession>A0AAD9PLA0</accession>
<dbReference type="GO" id="GO:0030688">
    <property type="term" value="C:preribosome, small subunit precursor"/>
    <property type="evidence" value="ECO:0007669"/>
    <property type="project" value="TreeGrafter"/>
</dbReference>
<dbReference type="SUPFAM" id="SSF48371">
    <property type="entry name" value="ARM repeat"/>
    <property type="match status" value="2"/>
</dbReference>
<evidence type="ECO:0000256" key="1">
    <source>
        <dbReference type="ARBA" id="ARBA00022737"/>
    </source>
</evidence>
<dbReference type="EMBL" id="JALLKP010000002">
    <property type="protein sequence ID" value="KAK2196925.1"/>
    <property type="molecule type" value="Genomic_DNA"/>
</dbReference>
<dbReference type="RefSeq" id="XP_067803767.1">
    <property type="nucleotide sequence ID" value="XM_067947203.1"/>
</dbReference>
<dbReference type="InterPro" id="IPR016024">
    <property type="entry name" value="ARM-type_fold"/>
</dbReference>
<evidence type="ECO:0000256" key="2">
    <source>
        <dbReference type="PROSITE-ProRule" id="PRU00317"/>
    </source>
</evidence>
<organism evidence="3 4">
    <name type="scientific">Babesia duncani</name>
    <dbReference type="NCBI Taxonomy" id="323732"/>
    <lineage>
        <taxon>Eukaryota</taxon>
        <taxon>Sar</taxon>
        <taxon>Alveolata</taxon>
        <taxon>Apicomplexa</taxon>
        <taxon>Aconoidasida</taxon>
        <taxon>Piroplasmida</taxon>
        <taxon>Babesiidae</taxon>
        <taxon>Babesia</taxon>
    </lineage>
</organism>
<keyword evidence="1" id="KW-0677">Repeat</keyword>
<dbReference type="GO" id="GO:0000056">
    <property type="term" value="P:ribosomal small subunit export from nucleus"/>
    <property type="evidence" value="ECO:0007669"/>
    <property type="project" value="TreeGrafter"/>
</dbReference>
<dbReference type="SMART" id="SM00025">
    <property type="entry name" value="Pumilio"/>
    <property type="match status" value="4"/>
</dbReference>